<evidence type="ECO:0000313" key="1">
    <source>
        <dbReference type="EMBL" id="MPC21905.1"/>
    </source>
</evidence>
<accession>A0A5B7DL66</accession>
<comment type="caution">
    <text evidence="1">The sequence shown here is derived from an EMBL/GenBank/DDBJ whole genome shotgun (WGS) entry which is preliminary data.</text>
</comment>
<proteinExistence type="predicted"/>
<reference evidence="1 2" key="1">
    <citation type="submission" date="2019-05" db="EMBL/GenBank/DDBJ databases">
        <title>Another draft genome of Portunus trituberculatus and its Hox gene families provides insights of decapod evolution.</title>
        <authorList>
            <person name="Jeong J.-H."/>
            <person name="Song I."/>
            <person name="Kim S."/>
            <person name="Choi T."/>
            <person name="Kim D."/>
            <person name="Ryu S."/>
            <person name="Kim W."/>
        </authorList>
    </citation>
    <scope>NUCLEOTIDE SEQUENCE [LARGE SCALE GENOMIC DNA]</scope>
    <source>
        <tissue evidence="1">Muscle</tissue>
    </source>
</reference>
<sequence length="119" mass="13376">MQRNDMSELVDGLMVALSCLSLCCAVRSSMLTRRTCPRRDSLEADRRFISSTSDADSSSYWQIDRHKEAIKMLIERLRTNKTPSKPTLSVVCGEEGVRVAEEAGALFWMAMLTAGQLRM</sequence>
<dbReference type="EMBL" id="VSRR010001030">
    <property type="protein sequence ID" value="MPC21905.1"/>
    <property type="molecule type" value="Genomic_DNA"/>
</dbReference>
<dbReference type="Proteomes" id="UP000324222">
    <property type="component" value="Unassembled WGS sequence"/>
</dbReference>
<evidence type="ECO:0000313" key="2">
    <source>
        <dbReference type="Proteomes" id="UP000324222"/>
    </source>
</evidence>
<keyword evidence="2" id="KW-1185">Reference proteome</keyword>
<gene>
    <name evidence="1" type="ORF">E2C01_014908</name>
</gene>
<dbReference type="AlphaFoldDB" id="A0A5B7DL66"/>
<organism evidence="1 2">
    <name type="scientific">Portunus trituberculatus</name>
    <name type="common">Swimming crab</name>
    <name type="synonym">Neptunus trituberculatus</name>
    <dbReference type="NCBI Taxonomy" id="210409"/>
    <lineage>
        <taxon>Eukaryota</taxon>
        <taxon>Metazoa</taxon>
        <taxon>Ecdysozoa</taxon>
        <taxon>Arthropoda</taxon>
        <taxon>Crustacea</taxon>
        <taxon>Multicrustacea</taxon>
        <taxon>Malacostraca</taxon>
        <taxon>Eumalacostraca</taxon>
        <taxon>Eucarida</taxon>
        <taxon>Decapoda</taxon>
        <taxon>Pleocyemata</taxon>
        <taxon>Brachyura</taxon>
        <taxon>Eubrachyura</taxon>
        <taxon>Portunoidea</taxon>
        <taxon>Portunidae</taxon>
        <taxon>Portuninae</taxon>
        <taxon>Portunus</taxon>
    </lineage>
</organism>
<name>A0A5B7DL66_PORTR</name>
<protein>
    <submittedName>
        <fullName evidence="1">Uncharacterized protein</fullName>
    </submittedName>
</protein>